<gene>
    <name evidence="1" type="ORF">M437DRAFT_59043</name>
</gene>
<accession>A0A074VCZ2</accession>
<dbReference type="RefSeq" id="XP_040875588.1">
    <property type="nucleotide sequence ID" value="XM_041023508.1"/>
</dbReference>
<evidence type="ECO:0000313" key="1">
    <source>
        <dbReference type="EMBL" id="KEQ58565.1"/>
    </source>
</evidence>
<organism evidence="1 2">
    <name type="scientific">Aureobasidium melanogenum (strain CBS 110374)</name>
    <name type="common">Aureobasidium pullulans var. melanogenum</name>
    <dbReference type="NCBI Taxonomy" id="1043003"/>
    <lineage>
        <taxon>Eukaryota</taxon>
        <taxon>Fungi</taxon>
        <taxon>Dikarya</taxon>
        <taxon>Ascomycota</taxon>
        <taxon>Pezizomycotina</taxon>
        <taxon>Dothideomycetes</taxon>
        <taxon>Dothideomycetidae</taxon>
        <taxon>Dothideales</taxon>
        <taxon>Saccotheciaceae</taxon>
        <taxon>Aureobasidium</taxon>
    </lineage>
</organism>
<protein>
    <submittedName>
        <fullName evidence="1">Uncharacterized protein</fullName>
    </submittedName>
</protein>
<sequence>MGGRTFPDLHVPRMNRQVYEKVKQTAMKILSKRFVNTTTIPEAPEKLDFGDVDFVIELSPSTPLPLQQVALDLGAKTVKNNHPTYSFAVPHENTDAGVQAFAQVDIQVCPPGDLAWTTFLHGYGDLGSILGTFNHGNGFTSKNDGFFVRIKEQEAQNWSASQVFLSKNPDLVMDFLGLDKHKFYRGFESERQLFDWAVSSRLFNRKLIEKRRDNSEMRSRMEKRPMFRRFMSQYLPSMPDVVAGPLETRDAHTDAALVFFNKADDFNSRRAKVLIGNAEDHAWYIIKTTVLTPLAKLEAKRLNEVVRALKRFVGFKGGEPYICDEPEMDAECQARFAFYITQADEVMPKLRDWVLRNWEEVKRRERQRAKGSRRAEAQKG</sequence>
<dbReference type="GeneID" id="63916881"/>
<dbReference type="HOGENOM" id="CLU_032494_2_1_1"/>
<dbReference type="AlphaFoldDB" id="A0A074VCZ2"/>
<dbReference type="STRING" id="1043003.A0A074VCZ2"/>
<dbReference type="Proteomes" id="UP000030672">
    <property type="component" value="Unassembled WGS sequence"/>
</dbReference>
<evidence type="ECO:0000313" key="2">
    <source>
        <dbReference type="Proteomes" id="UP000030672"/>
    </source>
</evidence>
<reference evidence="1 2" key="1">
    <citation type="journal article" date="2014" name="BMC Genomics">
        <title>Genome sequencing of four Aureobasidium pullulans varieties: biotechnological potential, stress tolerance, and description of new species.</title>
        <authorList>
            <person name="Gostin Ar C."/>
            <person name="Ohm R.A."/>
            <person name="Kogej T."/>
            <person name="Sonjak S."/>
            <person name="Turk M."/>
            <person name="Zajc J."/>
            <person name="Zalar P."/>
            <person name="Grube M."/>
            <person name="Sun H."/>
            <person name="Han J."/>
            <person name="Sharma A."/>
            <person name="Chiniquy J."/>
            <person name="Ngan C.Y."/>
            <person name="Lipzen A."/>
            <person name="Barry K."/>
            <person name="Grigoriev I.V."/>
            <person name="Gunde-Cimerman N."/>
        </authorList>
    </citation>
    <scope>NUCLEOTIDE SEQUENCE [LARGE SCALE GENOMIC DNA]</scope>
    <source>
        <strain evidence="1 2">CBS 110374</strain>
    </source>
</reference>
<keyword evidence="2" id="KW-1185">Reference proteome</keyword>
<dbReference type="EMBL" id="KL584854">
    <property type="protein sequence ID" value="KEQ58565.1"/>
    <property type="molecule type" value="Genomic_DNA"/>
</dbReference>
<name>A0A074VCZ2_AURM1</name>
<proteinExistence type="predicted"/>